<dbReference type="GO" id="GO:0008211">
    <property type="term" value="P:glucocorticoid metabolic process"/>
    <property type="evidence" value="ECO:0007669"/>
    <property type="project" value="TreeGrafter"/>
</dbReference>
<reference evidence="3" key="2">
    <citation type="submission" date="2025-09" db="UniProtKB">
        <authorList>
            <consortium name="Ensembl"/>
        </authorList>
    </citation>
    <scope>IDENTIFICATION</scope>
</reference>
<evidence type="ECO:0000313" key="3">
    <source>
        <dbReference type="Ensembl" id="ENSPMGP00000028900.1"/>
    </source>
</evidence>
<name>A0A3B4BKD2_9GOBI</name>
<proteinExistence type="inferred from homology"/>
<dbReference type="GO" id="GO:0070523">
    <property type="term" value="F:11-beta-hydroxysteroid dehydrogenase (NAD+) activity"/>
    <property type="evidence" value="ECO:0007669"/>
    <property type="project" value="TreeGrafter"/>
</dbReference>
<keyword evidence="2" id="KW-0443">Lipid metabolism</keyword>
<dbReference type="PANTHER" id="PTHR43313">
    <property type="entry name" value="SHORT-CHAIN DEHYDROGENASE/REDUCTASE FAMILY 9C"/>
    <property type="match status" value="1"/>
</dbReference>
<protein>
    <submittedName>
        <fullName evidence="3">Uncharacterized protein</fullName>
    </submittedName>
</protein>
<dbReference type="STRING" id="409849.ENSPMGP00000028900"/>
<dbReference type="Gene3D" id="3.40.50.720">
    <property type="entry name" value="NAD(P)-binding Rossmann-like Domain"/>
    <property type="match status" value="1"/>
</dbReference>
<dbReference type="Proteomes" id="UP000261520">
    <property type="component" value="Unplaced"/>
</dbReference>
<sequence>MDGRVKRYLGKYYSSKINLKSCDSGFGQATAKHLDSLGFEVFATVLDLSSEGSQDLFQTCSSRLTLLKVDITQPQQVQQALTETRAKLGLRGKKYTNDQI</sequence>
<organism evidence="3 4">
    <name type="scientific">Periophthalmus magnuspinnatus</name>
    <dbReference type="NCBI Taxonomy" id="409849"/>
    <lineage>
        <taxon>Eukaryota</taxon>
        <taxon>Metazoa</taxon>
        <taxon>Chordata</taxon>
        <taxon>Craniata</taxon>
        <taxon>Vertebrata</taxon>
        <taxon>Euteleostomi</taxon>
        <taxon>Actinopterygii</taxon>
        <taxon>Neopterygii</taxon>
        <taxon>Teleostei</taxon>
        <taxon>Neoteleostei</taxon>
        <taxon>Acanthomorphata</taxon>
        <taxon>Gobiaria</taxon>
        <taxon>Gobiiformes</taxon>
        <taxon>Gobioidei</taxon>
        <taxon>Gobiidae</taxon>
        <taxon>Oxudercinae</taxon>
        <taxon>Periophthalmus</taxon>
    </lineage>
</organism>
<dbReference type="AlphaFoldDB" id="A0A3B4BKD2"/>
<dbReference type="PANTHER" id="PTHR43313:SF2">
    <property type="entry name" value="11-BETA-HYDROXYSTEROID DEHYDROGENASE TYPE 2"/>
    <property type="match status" value="1"/>
</dbReference>
<dbReference type="Ensembl" id="ENSPMGT00000030765.1">
    <property type="protein sequence ID" value="ENSPMGP00000028900.1"/>
    <property type="gene ID" value="ENSPMGG00000023262.1"/>
</dbReference>
<dbReference type="InterPro" id="IPR002347">
    <property type="entry name" value="SDR_fam"/>
</dbReference>
<accession>A0A3B4BKD2</accession>
<comment type="similarity">
    <text evidence="1">Belongs to the short-chain dehydrogenases/reductases (SDR) family.</text>
</comment>
<dbReference type="Pfam" id="PF00106">
    <property type="entry name" value="adh_short"/>
    <property type="match status" value="1"/>
</dbReference>
<dbReference type="InterPro" id="IPR036291">
    <property type="entry name" value="NAD(P)-bd_dom_sf"/>
</dbReference>
<reference evidence="3" key="1">
    <citation type="submission" date="2025-08" db="UniProtKB">
        <authorList>
            <consortium name="Ensembl"/>
        </authorList>
    </citation>
    <scope>IDENTIFICATION</scope>
</reference>
<evidence type="ECO:0000313" key="4">
    <source>
        <dbReference type="Proteomes" id="UP000261520"/>
    </source>
</evidence>
<keyword evidence="4" id="KW-1185">Reference proteome</keyword>
<evidence type="ECO:0000256" key="2">
    <source>
        <dbReference type="ARBA" id="ARBA00023098"/>
    </source>
</evidence>
<dbReference type="SUPFAM" id="SSF51735">
    <property type="entry name" value="NAD(P)-binding Rossmann-fold domains"/>
    <property type="match status" value="1"/>
</dbReference>
<evidence type="ECO:0000256" key="1">
    <source>
        <dbReference type="ARBA" id="ARBA00006484"/>
    </source>
</evidence>